<feature type="region of interest" description="Disordered" evidence="1">
    <location>
        <begin position="64"/>
        <end position="92"/>
    </location>
</feature>
<dbReference type="AlphaFoldDB" id="A0A835HB54"/>
<comment type="caution">
    <text evidence="2">The sequence shown here is derived from an EMBL/GenBank/DDBJ whole genome shotgun (WGS) entry which is preliminary data.</text>
</comment>
<feature type="compositionally biased region" description="Basic and acidic residues" evidence="1">
    <location>
        <begin position="78"/>
        <end position="91"/>
    </location>
</feature>
<accession>A0A835HB54</accession>
<evidence type="ECO:0000313" key="3">
    <source>
        <dbReference type="Proteomes" id="UP000631114"/>
    </source>
</evidence>
<name>A0A835HB54_9MAGN</name>
<dbReference type="Proteomes" id="UP000631114">
    <property type="component" value="Unassembled WGS sequence"/>
</dbReference>
<dbReference type="OrthoDB" id="1634817at2759"/>
<sequence>MWCVASEDENLYKMALVGIEGLFLNILNERDEIAKIAKNVETSSAQNHQEGLVFKGSRQMPILDPVISETKGRPKGGTRKEKANNNERWKPAIEIASNKKKRKCVLCKSTEHDRRRCPKNPKLQANLSMPYKTQEDALSEWEFLV</sequence>
<reference evidence="2 3" key="1">
    <citation type="submission" date="2020-10" db="EMBL/GenBank/DDBJ databases">
        <title>The Coptis chinensis genome and diversification of protoberbering-type alkaloids.</title>
        <authorList>
            <person name="Wang B."/>
            <person name="Shu S."/>
            <person name="Song C."/>
            <person name="Liu Y."/>
        </authorList>
    </citation>
    <scope>NUCLEOTIDE SEQUENCE [LARGE SCALE GENOMIC DNA]</scope>
    <source>
        <strain evidence="2">HL-2020</strain>
        <tissue evidence="2">Leaf</tissue>
    </source>
</reference>
<dbReference type="EMBL" id="JADFTS010000007">
    <property type="protein sequence ID" value="KAF9596076.1"/>
    <property type="molecule type" value="Genomic_DNA"/>
</dbReference>
<gene>
    <name evidence="2" type="ORF">IFM89_007129</name>
</gene>
<evidence type="ECO:0000313" key="2">
    <source>
        <dbReference type="EMBL" id="KAF9596076.1"/>
    </source>
</evidence>
<organism evidence="2 3">
    <name type="scientific">Coptis chinensis</name>
    <dbReference type="NCBI Taxonomy" id="261450"/>
    <lineage>
        <taxon>Eukaryota</taxon>
        <taxon>Viridiplantae</taxon>
        <taxon>Streptophyta</taxon>
        <taxon>Embryophyta</taxon>
        <taxon>Tracheophyta</taxon>
        <taxon>Spermatophyta</taxon>
        <taxon>Magnoliopsida</taxon>
        <taxon>Ranunculales</taxon>
        <taxon>Ranunculaceae</taxon>
        <taxon>Coptidoideae</taxon>
        <taxon>Coptis</taxon>
    </lineage>
</organism>
<protein>
    <submittedName>
        <fullName evidence="2">Uncharacterized protein</fullName>
    </submittedName>
</protein>
<proteinExistence type="predicted"/>
<keyword evidence="3" id="KW-1185">Reference proteome</keyword>
<evidence type="ECO:0000256" key="1">
    <source>
        <dbReference type="SAM" id="MobiDB-lite"/>
    </source>
</evidence>